<feature type="compositionally biased region" description="Low complexity" evidence="1">
    <location>
        <begin position="38"/>
        <end position="56"/>
    </location>
</feature>
<protein>
    <submittedName>
        <fullName evidence="2">Uncharacterized protein</fullName>
    </submittedName>
</protein>
<accession>A0A5C3MMD8</accession>
<evidence type="ECO:0000313" key="2">
    <source>
        <dbReference type="EMBL" id="TFK45506.1"/>
    </source>
</evidence>
<reference evidence="2 3" key="1">
    <citation type="journal article" date="2019" name="Nat. Ecol. Evol.">
        <title>Megaphylogeny resolves global patterns of mushroom evolution.</title>
        <authorList>
            <person name="Varga T."/>
            <person name="Krizsan K."/>
            <person name="Foldi C."/>
            <person name="Dima B."/>
            <person name="Sanchez-Garcia M."/>
            <person name="Sanchez-Ramirez S."/>
            <person name="Szollosi G.J."/>
            <person name="Szarkandi J.G."/>
            <person name="Papp V."/>
            <person name="Albert L."/>
            <person name="Andreopoulos W."/>
            <person name="Angelini C."/>
            <person name="Antonin V."/>
            <person name="Barry K.W."/>
            <person name="Bougher N.L."/>
            <person name="Buchanan P."/>
            <person name="Buyck B."/>
            <person name="Bense V."/>
            <person name="Catcheside P."/>
            <person name="Chovatia M."/>
            <person name="Cooper J."/>
            <person name="Damon W."/>
            <person name="Desjardin D."/>
            <person name="Finy P."/>
            <person name="Geml J."/>
            <person name="Haridas S."/>
            <person name="Hughes K."/>
            <person name="Justo A."/>
            <person name="Karasinski D."/>
            <person name="Kautmanova I."/>
            <person name="Kiss B."/>
            <person name="Kocsube S."/>
            <person name="Kotiranta H."/>
            <person name="LaButti K.M."/>
            <person name="Lechner B.E."/>
            <person name="Liimatainen K."/>
            <person name="Lipzen A."/>
            <person name="Lukacs Z."/>
            <person name="Mihaltcheva S."/>
            <person name="Morgado L.N."/>
            <person name="Niskanen T."/>
            <person name="Noordeloos M.E."/>
            <person name="Ohm R.A."/>
            <person name="Ortiz-Santana B."/>
            <person name="Ovrebo C."/>
            <person name="Racz N."/>
            <person name="Riley R."/>
            <person name="Savchenko A."/>
            <person name="Shiryaev A."/>
            <person name="Soop K."/>
            <person name="Spirin V."/>
            <person name="Szebenyi C."/>
            <person name="Tomsovsky M."/>
            <person name="Tulloss R.E."/>
            <person name="Uehling J."/>
            <person name="Grigoriev I.V."/>
            <person name="Vagvolgyi C."/>
            <person name="Papp T."/>
            <person name="Martin F.M."/>
            <person name="Miettinen O."/>
            <person name="Hibbett D.S."/>
            <person name="Nagy L.G."/>
        </authorList>
    </citation>
    <scope>NUCLEOTIDE SEQUENCE [LARGE SCALE GENOMIC DNA]</scope>
    <source>
        <strain evidence="2 3">OMC1185</strain>
    </source>
</reference>
<evidence type="ECO:0000313" key="3">
    <source>
        <dbReference type="Proteomes" id="UP000305948"/>
    </source>
</evidence>
<dbReference type="Proteomes" id="UP000305948">
    <property type="component" value="Unassembled WGS sequence"/>
</dbReference>
<dbReference type="AlphaFoldDB" id="A0A5C3MMD8"/>
<feature type="compositionally biased region" description="Polar residues" evidence="1">
    <location>
        <begin position="57"/>
        <end position="70"/>
    </location>
</feature>
<dbReference type="EMBL" id="ML213542">
    <property type="protein sequence ID" value="TFK45506.1"/>
    <property type="molecule type" value="Genomic_DNA"/>
</dbReference>
<gene>
    <name evidence="2" type="ORF">OE88DRAFT_1213709</name>
</gene>
<dbReference type="OrthoDB" id="10534590at2759"/>
<proteinExistence type="predicted"/>
<name>A0A5C3MMD8_9AGAM</name>
<feature type="region of interest" description="Disordered" evidence="1">
    <location>
        <begin position="1"/>
        <end position="93"/>
    </location>
</feature>
<keyword evidence="3" id="KW-1185">Reference proteome</keyword>
<feature type="region of interest" description="Disordered" evidence="1">
    <location>
        <begin position="243"/>
        <end position="268"/>
    </location>
</feature>
<sequence length="298" mass="31725">MIADGDAKVPAEGQKPLPRFSDQSHQQPSLPCTYPFTTSSPLSPRPRSSSIPLPTIVITSPCGTSHTYQPPSVPAKIPRARPQPPTVPDPTRLSWIPWVSRPRSCALSSCQSRSPSPASPTTQCQVGTANRVRTRPAGRMGRARSDSFYGGRPIIATGPIPSRRPRFEGGVTVDIGSIVVADLEVKKVAGAQIGRGGLPTPPQSPDQFEFRVEPPEAAVASACEDGVEMETKVPGSYEVSLPASASLLTPPPTPPLVSGPAERRERKPLCIMVPPSARANVSERRARGRGRANAVERC</sequence>
<feature type="region of interest" description="Disordered" evidence="1">
    <location>
        <begin position="133"/>
        <end position="161"/>
    </location>
</feature>
<evidence type="ECO:0000256" key="1">
    <source>
        <dbReference type="SAM" id="MobiDB-lite"/>
    </source>
</evidence>
<organism evidence="2 3">
    <name type="scientific">Heliocybe sulcata</name>
    <dbReference type="NCBI Taxonomy" id="5364"/>
    <lineage>
        <taxon>Eukaryota</taxon>
        <taxon>Fungi</taxon>
        <taxon>Dikarya</taxon>
        <taxon>Basidiomycota</taxon>
        <taxon>Agaricomycotina</taxon>
        <taxon>Agaricomycetes</taxon>
        <taxon>Gloeophyllales</taxon>
        <taxon>Gloeophyllaceae</taxon>
        <taxon>Heliocybe</taxon>
    </lineage>
</organism>
<feature type="compositionally biased region" description="Polar residues" evidence="1">
    <location>
        <begin position="21"/>
        <end position="30"/>
    </location>
</feature>